<dbReference type="AlphaFoldDB" id="A0A8B6XAL3"/>
<reference evidence="6" key="1">
    <citation type="journal article" date="2001" name="Physiol. Rev.">
        <title>Small GTP-binding proteins.</title>
        <authorList>
            <person name="Takai Y."/>
            <person name="Sasaki T."/>
            <person name="Matozaki T."/>
        </authorList>
    </citation>
    <scope>NUCLEOTIDE SEQUENCE</scope>
</reference>
<sequence length="192" mass="20864">MNLKILFAGPPGAGKTTAISAVSDIPVVGTDVAPTDELRFMKNSTTVAMDYGVLKLDEQYAIHLYGTPGQRRFDFMWDVLSIGALGLVLLLNHEEQAPLDDLAAYMDAFHSLLTRTRGSMVVGVPRLGDDPNAIDNYRALVQSFGLTVPVFDVDARRRADVRCMLLSLAGLIASQDRVQMSHSRFAPGRLGG</sequence>
<keyword evidence="3" id="KW-0378">Hydrolase</keyword>
<dbReference type="SUPFAM" id="SSF52540">
    <property type="entry name" value="P-loop containing nucleoside triphosphate hydrolases"/>
    <property type="match status" value="1"/>
</dbReference>
<dbReference type="Gene3D" id="3.40.50.300">
    <property type="entry name" value="P-loop containing nucleotide triphosphate hydrolases"/>
    <property type="match status" value="1"/>
</dbReference>
<dbReference type="CDD" id="cd00882">
    <property type="entry name" value="Ras_like_GTPase"/>
    <property type="match status" value="1"/>
</dbReference>
<dbReference type="Proteomes" id="UP000675920">
    <property type="component" value="Unplaced"/>
</dbReference>
<comment type="similarity">
    <text evidence="1">Belongs to the GPN-loop GTPase family.</text>
</comment>
<dbReference type="InterPro" id="IPR052705">
    <property type="entry name" value="Gliding_Motility_GTPase"/>
</dbReference>
<evidence type="ECO:0000256" key="4">
    <source>
        <dbReference type="ARBA" id="ARBA00023134"/>
    </source>
</evidence>
<evidence type="ECO:0000313" key="6">
    <source>
        <dbReference type="RefSeq" id="WP_084545380.1"/>
    </source>
</evidence>
<dbReference type="InterPro" id="IPR027417">
    <property type="entry name" value="P-loop_NTPase"/>
</dbReference>
<dbReference type="GO" id="GO:0016787">
    <property type="term" value="F:hydrolase activity"/>
    <property type="evidence" value="ECO:0007669"/>
    <property type="project" value="UniProtKB-KW"/>
</dbReference>
<keyword evidence="5" id="KW-1185">Reference proteome</keyword>
<evidence type="ECO:0000256" key="1">
    <source>
        <dbReference type="ARBA" id="ARBA00005290"/>
    </source>
</evidence>
<evidence type="ECO:0000256" key="3">
    <source>
        <dbReference type="ARBA" id="ARBA00022801"/>
    </source>
</evidence>
<proteinExistence type="inferred from homology"/>
<evidence type="ECO:0000256" key="2">
    <source>
        <dbReference type="ARBA" id="ARBA00022741"/>
    </source>
</evidence>
<keyword evidence="4" id="KW-0342">GTP-binding</keyword>
<dbReference type="RefSeq" id="WP_084545380.1">
    <property type="nucleotide sequence ID" value="NZ_KI519499.1"/>
</dbReference>
<accession>A0A8B6XAL3</accession>
<protein>
    <submittedName>
        <fullName evidence="6">GTP-binding protein</fullName>
        <ecNumber evidence="6">3.6.5.-</ecNumber>
    </submittedName>
</protein>
<organism evidence="5 6">
    <name type="scientific">Derxia gummosa DSM 723</name>
    <dbReference type="NCBI Taxonomy" id="1121388"/>
    <lineage>
        <taxon>Bacteria</taxon>
        <taxon>Pseudomonadati</taxon>
        <taxon>Pseudomonadota</taxon>
        <taxon>Betaproteobacteria</taxon>
        <taxon>Burkholderiales</taxon>
        <taxon>Alcaligenaceae</taxon>
        <taxon>Derxia</taxon>
    </lineage>
</organism>
<dbReference type="OrthoDB" id="4319884at2"/>
<dbReference type="PANTHER" id="PTHR42708:SF1">
    <property type="entry name" value="GLIDING MOTILITY PROTEIN MGLA"/>
    <property type="match status" value="1"/>
</dbReference>
<dbReference type="InterPro" id="IPR004130">
    <property type="entry name" value="Gpn"/>
</dbReference>
<evidence type="ECO:0000313" key="5">
    <source>
        <dbReference type="Proteomes" id="UP000675920"/>
    </source>
</evidence>
<keyword evidence="2" id="KW-0547">Nucleotide-binding</keyword>
<dbReference type="PANTHER" id="PTHR42708">
    <property type="entry name" value="ATP/GTP-BINDING PROTEIN-RELATED"/>
    <property type="match status" value="1"/>
</dbReference>
<dbReference type="Pfam" id="PF03029">
    <property type="entry name" value="ATP_bind_1"/>
    <property type="match status" value="1"/>
</dbReference>
<name>A0A8B6XAL3_9BURK</name>
<dbReference type="EC" id="3.6.5.-" evidence="6"/>
<dbReference type="GO" id="GO:0005525">
    <property type="term" value="F:GTP binding"/>
    <property type="evidence" value="ECO:0007669"/>
    <property type="project" value="UniProtKB-KW"/>
</dbReference>
<reference evidence="6" key="2">
    <citation type="submission" date="2025-08" db="UniProtKB">
        <authorList>
            <consortium name="RefSeq"/>
        </authorList>
    </citation>
    <scope>IDENTIFICATION</scope>
</reference>